<sequence>MSLHASDVLVSGAGFAGLATAFWLDRLGYRVTVAEIAPGLRHGGTPVDIEGEALAVTARMGLLDAVRDKALPPRRVEFLGADGGTLGLMPAQSDIRDEKHEIHRDDLLDILFAAVDGRVRTLFGRTIIALEETDQGVTATFDNGHRHEFALVFGCDGNRSNTRRLTFGENDVSLFMGGYFAIKVVPTVKFLPANVTQILSVAGRAVLLNGYSDRTDIGAVFRAPHPLEHDHRDRAWQRRVLQERFAGLGWQVPALLRELVADDSFYFDSINQIRMPAWSRGRVALVGDAGYCVSPVAGFGGSMALIGAAHLGEALAAHPGDHAAAFAAYEQGLRPLVTRVQDKAVARGMSFMFPATDIELERRNMAISDGSFDL</sequence>
<proteinExistence type="predicted"/>
<dbReference type="PANTHER" id="PTHR46865">
    <property type="entry name" value="OXIDOREDUCTASE-RELATED"/>
    <property type="match status" value="1"/>
</dbReference>
<evidence type="ECO:0000313" key="5">
    <source>
        <dbReference type="Proteomes" id="UP000565205"/>
    </source>
</evidence>
<dbReference type="EMBL" id="JACHXV010000004">
    <property type="protein sequence ID" value="MBB3173582.1"/>
    <property type="molecule type" value="Genomic_DNA"/>
</dbReference>
<dbReference type="EMBL" id="JABXXQ010000008">
    <property type="protein sequence ID" value="NVN29007.1"/>
    <property type="molecule type" value="Genomic_DNA"/>
</dbReference>
<dbReference type="GO" id="GO:0071949">
    <property type="term" value="F:FAD binding"/>
    <property type="evidence" value="ECO:0007669"/>
    <property type="project" value="InterPro"/>
</dbReference>
<dbReference type="InterPro" id="IPR002938">
    <property type="entry name" value="FAD-bd"/>
</dbReference>
<dbReference type="InterPro" id="IPR036188">
    <property type="entry name" value="FAD/NAD-bd_sf"/>
</dbReference>
<name>A0A850NSL1_9PROT</name>
<reference evidence="2 4" key="2">
    <citation type="submission" date="2020-08" db="EMBL/GenBank/DDBJ databases">
        <title>Genomic Encyclopedia of Type Strains, Phase III (KMG-III): the genomes of soil and plant-associated and newly described type strains.</title>
        <authorList>
            <person name="Whitman W."/>
        </authorList>
    </citation>
    <scope>NUCLEOTIDE SEQUENCE [LARGE SCALE GENOMIC DNA]</scope>
    <source>
        <strain evidence="2 4">CECT 8088</strain>
    </source>
</reference>
<dbReference type="Gene3D" id="3.30.9.10">
    <property type="entry name" value="D-Amino Acid Oxidase, subunit A, domain 2"/>
    <property type="match status" value="1"/>
</dbReference>
<dbReference type="GO" id="GO:0004497">
    <property type="term" value="F:monooxygenase activity"/>
    <property type="evidence" value="ECO:0007669"/>
    <property type="project" value="UniProtKB-KW"/>
</dbReference>
<dbReference type="PRINTS" id="PR00420">
    <property type="entry name" value="RNGMNOXGNASE"/>
</dbReference>
<reference evidence="3 5" key="1">
    <citation type="submission" date="2020-06" db="EMBL/GenBank/DDBJ databases">
        <title>Description of novel acetic acid bacteria.</title>
        <authorList>
            <person name="Sombolestani A."/>
        </authorList>
    </citation>
    <scope>NUCLEOTIDE SEQUENCE [LARGE SCALE GENOMIC DNA]</scope>
    <source>
        <strain evidence="3 5">LMG 26838</strain>
    </source>
</reference>
<dbReference type="InterPro" id="IPR051704">
    <property type="entry name" value="FAD_aromatic-hydroxylase"/>
</dbReference>
<dbReference type="Pfam" id="PF01494">
    <property type="entry name" value="FAD_binding_3"/>
    <property type="match status" value="1"/>
</dbReference>
<protein>
    <submittedName>
        <fullName evidence="2">2-polyprenyl-6-methoxyphenol hydroxylase-like FAD-dependent oxidoreductase</fullName>
    </submittedName>
    <submittedName>
        <fullName evidence="3">FAD-dependent monooxygenase</fullName>
    </submittedName>
</protein>
<dbReference type="AlphaFoldDB" id="A0A850NSL1"/>
<dbReference type="Gene3D" id="3.50.50.60">
    <property type="entry name" value="FAD/NAD(P)-binding domain"/>
    <property type="match status" value="1"/>
</dbReference>
<comment type="caution">
    <text evidence="3">The sequence shown here is derived from an EMBL/GenBank/DDBJ whole genome shotgun (WGS) entry which is preliminary data.</text>
</comment>
<gene>
    <name evidence="2" type="ORF">FHR90_001405</name>
    <name evidence="3" type="ORF">HUK83_01410</name>
</gene>
<evidence type="ECO:0000313" key="4">
    <source>
        <dbReference type="Proteomes" id="UP000557688"/>
    </source>
</evidence>
<dbReference type="Proteomes" id="UP000565205">
    <property type="component" value="Unassembled WGS sequence"/>
</dbReference>
<dbReference type="SUPFAM" id="SSF51905">
    <property type="entry name" value="FAD/NAD(P)-binding domain"/>
    <property type="match status" value="1"/>
</dbReference>
<evidence type="ECO:0000313" key="3">
    <source>
        <dbReference type="EMBL" id="NVN29007.1"/>
    </source>
</evidence>
<dbReference type="Proteomes" id="UP000557688">
    <property type="component" value="Unassembled WGS sequence"/>
</dbReference>
<feature type="domain" description="FAD-binding" evidence="1">
    <location>
        <begin position="7"/>
        <end position="342"/>
    </location>
</feature>
<organism evidence="3 5">
    <name type="scientific">Endobacter medicaginis</name>
    <dbReference type="NCBI Taxonomy" id="1181271"/>
    <lineage>
        <taxon>Bacteria</taxon>
        <taxon>Pseudomonadati</taxon>
        <taxon>Pseudomonadota</taxon>
        <taxon>Alphaproteobacteria</taxon>
        <taxon>Acetobacterales</taxon>
        <taxon>Acetobacteraceae</taxon>
        <taxon>Endobacter</taxon>
    </lineage>
</organism>
<keyword evidence="4" id="KW-1185">Reference proteome</keyword>
<dbReference type="PANTHER" id="PTHR46865:SF2">
    <property type="entry name" value="MONOOXYGENASE"/>
    <property type="match status" value="1"/>
</dbReference>
<keyword evidence="3" id="KW-0560">Oxidoreductase</keyword>
<evidence type="ECO:0000259" key="1">
    <source>
        <dbReference type="Pfam" id="PF01494"/>
    </source>
</evidence>
<keyword evidence="3" id="KW-0503">Monooxygenase</keyword>
<dbReference type="RefSeq" id="WP_176621741.1">
    <property type="nucleotide sequence ID" value="NZ_JABXXQ010000008.1"/>
</dbReference>
<evidence type="ECO:0000313" key="2">
    <source>
        <dbReference type="EMBL" id="MBB3173582.1"/>
    </source>
</evidence>
<accession>A0A850NSL1</accession>